<dbReference type="RefSeq" id="XP_001940433.1">
    <property type="nucleotide sequence ID" value="XM_001940398.1"/>
</dbReference>
<gene>
    <name evidence="1" type="ORF">PtrM4_082650</name>
</gene>
<accession>A0A5M9LGI8</accession>
<dbReference type="EMBL" id="NQIK02000003">
    <property type="protein sequence ID" value="KAF7573360.1"/>
    <property type="molecule type" value="Genomic_DNA"/>
</dbReference>
<sequence>MKATFYFAAVAFFAPSVLGHCIVTGNNSACKITYACDNGTLPPRICDLIENGGTTYCCN</sequence>
<organism evidence="1 2">
    <name type="scientific">Pyrenophora tritici-repentis</name>
    <dbReference type="NCBI Taxonomy" id="45151"/>
    <lineage>
        <taxon>Eukaryota</taxon>
        <taxon>Fungi</taxon>
        <taxon>Dikarya</taxon>
        <taxon>Ascomycota</taxon>
        <taxon>Pezizomycotina</taxon>
        <taxon>Dothideomycetes</taxon>
        <taxon>Pleosporomycetidae</taxon>
        <taxon>Pleosporales</taxon>
        <taxon>Pleosporineae</taxon>
        <taxon>Pleosporaceae</taxon>
        <taxon>Pyrenophora</taxon>
    </lineage>
</organism>
<evidence type="ECO:0000313" key="2">
    <source>
        <dbReference type="Proteomes" id="UP000245464"/>
    </source>
</evidence>
<dbReference type="Proteomes" id="UP000245464">
    <property type="component" value="Chromosome 3"/>
</dbReference>
<comment type="caution">
    <text evidence="1">The sequence shown here is derived from an EMBL/GenBank/DDBJ whole genome shotgun (WGS) entry which is preliminary data.</text>
</comment>
<evidence type="ECO:0000313" key="1">
    <source>
        <dbReference type="EMBL" id="KAF7573360.1"/>
    </source>
</evidence>
<name>A0A5M9LGI8_9PLEO</name>
<dbReference type="AlphaFoldDB" id="A0A5M9LGI8"/>
<proteinExistence type="predicted"/>
<dbReference type="KEGG" id="ptrr:6348401"/>
<protein>
    <submittedName>
        <fullName evidence="1">Uncharacterized protein</fullName>
    </submittedName>
</protein>
<dbReference type="GeneID" id="6348401"/>
<reference evidence="1" key="1">
    <citation type="journal article" date="2018" name="BMC Genomics">
        <title>Comparative genomics of the wheat fungal pathogen Pyrenophora tritici-repentis reveals chromosomal variations and genome plasticity.</title>
        <authorList>
            <person name="Moolhuijzen P."/>
            <person name="See P.T."/>
            <person name="Hane J.K."/>
            <person name="Shi G."/>
            <person name="Liu Z."/>
            <person name="Oliver R.P."/>
            <person name="Moffat C.S."/>
        </authorList>
    </citation>
    <scope>NUCLEOTIDE SEQUENCE [LARGE SCALE GENOMIC DNA]</scope>
    <source>
        <strain evidence="1">M4</strain>
    </source>
</reference>